<evidence type="ECO:0000313" key="2">
    <source>
        <dbReference type="Proteomes" id="UP000886520"/>
    </source>
</evidence>
<gene>
    <name evidence="1" type="ORF">GOP47_0000406</name>
</gene>
<evidence type="ECO:0000313" key="1">
    <source>
        <dbReference type="EMBL" id="KAI5084237.1"/>
    </source>
</evidence>
<dbReference type="Proteomes" id="UP000886520">
    <property type="component" value="Chromosome 1"/>
</dbReference>
<accession>A0A9D4VF32</accession>
<name>A0A9D4VF32_ADICA</name>
<organism evidence="1 2">
    <name type="scientific">Adiantum capillus-veneris</name>
    <name type="common">Maidenhair fern</name>
    <dbReference type="NCBI Taxonomy" id="13818"/>
    <lineage>
        <taxon>Eukaryota</taxon>
        <taxon>Viridiplantae</taxon>
        <taxon>Streptophyta</taxon>
        <taxon>Embryophyta</taxon>
        <taxon>Tracheophyta</taxon>
        <taxon>Polypodiopsida</taxon>
        <taxon>Polypodiidae</taxon>
        <taxon>Polypodiales</taxon>
        <taxon>Pteridineae</taxon>
        <taxon>Pteridaceae</taxon>
        <taxon>Vittarioideae</taxon>
        <taxon>Adiantum</taxon>
    </lineage>
</organism>
<dbReference type="EMBL" id="JABFUD020000001">
    <property type="protein sequence ID" value="KAI5084237.1"/>
    <property type="molecule type" value="Genomic_DNA"/>
</dbReference>
<keyword evidence="2" id="KW-1185">Reference proteome</keyword>
<protein>
    <submittedName>
        <fullName evidence="1">Uncharacterized protein</fullName>
    </submittedName>
</protein>
<proteinExistence type="predicted"/>
<comment type="caution">
    <text evidence="1">The sequence shown here is derived from an EMBL/GenBank/DDBJ whole genome shotgun (WGS) entry which is preliminary data.</text>
</comment>
<reference evidence="1" key="1">
    <citation type="submission" date="2021-01" db="EMBL/GenBank/DDBJ databases">
        <title>Adiantum capillus-veneris genome.</title>
        <authorList>
            <person name="Fang Y."/>
            <person name="Liao Q."/>
        </authorList>
    </citation>
    <scope>NUCLEOTIDE SEQUENCE</scope>
    <source>
        <strain evidence="1">H3</strain>
        <tissue evidence="1">Leaf</tissue>
    </source>
</reference>
<sequence>MTIGALIGVGEIRVGSDIEEMMSIIPLNVLTENQIVIQGPRRTHGLENGMIQMRKNLPSVNIHMSLDVLWARKQTGEISLCRHIDLVEDDGQAKMGLMKGKVNQMLKLRELFGGRFATLTHATMFLPS</sequence>
<dbReference type="AlphaFoldDB" id="A0A9D4VF32"/>